<comment type="caution">
    <text evidence="2">The sequence shown here is derived from an EMBL/GenBank/DDBJ whole genome shotgun (WGS) entry which is preliminary data.</text>
</comment>
<dbReference type="RefSeq" id="XP_022384548.1">
    <property type="nucleotide sequence ID" value="XM_022537684.1"/>
</dbReference>
<dbReference type="Gene3D" id="3.10.450.50">
    <property type="match status" value="1"/>
</dbReference>
<dbReference type="Pfam" id="PF14534">
    <property type="entry name" value="DUF4440"/>
    <property type="match status" value="1"/>
</dbReference>
<gene>
    <name evidence="2" type="ORF">ABOM_010556</name>
</gene>
<accession>A0A1F7ZN18</accession>
<sequence>MNLVFGKQRGHPTAIFLVLELDSSSSQSPQGDNDWPTAGKHIKQLPPTLASTYAVKTMGSAAEILAYEQEAWKALCTSGPALLPILADDVIMLFPGGMLLTNESNPTLKSTLTSEAFTPWKRYRIEDSHVRLLDCHGASGVICYKVTAEKEFEHKARSEAKETVIFNALCSSTWRKTDEGAWKMVSHQQTPC</sequence>
<reference evidence="2 3" key="1">
    <citation type="journal article" date="2016" name="Genome Biol. Evol.">
        <title>Draft genome sequence of an aflatoxigenic Aspergillus species, A. bombycis.</title>
        <authorList>
            <person name="Moore G.G."/>
            <person name="Mack B.M."/>
            <person name="Beltz S.B."/>
            <person name="Gilbert M.K."/>
        </authorList>
    </citation>
    <scope>NUCLEOTIDE SEQUENCE [LARGE SCALE GENOMIC DNA]</scope>
    <source>
        <strain evidence="3">NRRL 26010</strain>
    </source>
</reference>
<proteinExistence type="predicted"/>
<feature type="domain" description="DUF4440" evidence="1">
    <location>
        <begin position="64"/>
        <end position="184"/>
    </location>
</feature>
<dbReference type="OrthoDB" id="2865667at2759"/>
<evidence type="ECO:0000313" key="3">
    <source>
        <dbReference type="Proteomes" id="UP000179179"/>
    </source>
</evidence>
<dbReference type="InterPro" id="IPR027843">
    <property type="entry name" value="DUF4440"/>
</dbReference>
<evidence type="ECO:0000259" key="1">
    <source>
        <dbReference type="Pfam" id="PF14534"/>
    </source>
</evidence>
<name>A0A1F7ZN18_9EURO</name>
<organism evidence="2 3">
    <name type="scientific">Aspergillus bombycis</name>
    <dbReference type="NCBI Taxonomy" id="109264"/>
    <lineage>
        <taxon>Eukaryota</taxon>
        <taxon>Fungi</taxon>
        <taxon>Dikarya</taxon>
        <taxon>Ascomycota</taxon>
        <taxon>Pezizomycotina</taxon>
        <taxon>Eurotiomycetes</taxon>
        <taxon>Eurotiomycetidae</taxon>
        <taxon>Eurotiales</taxon>
        <taxon>Aspergillaceae</taxon>
        <taxon>Aspergillus</taxon>
    </lineage>
</organism>
<dbReference type="GeneID" id="34453946"/>
<evidence type="ECO:0000313" key="2">
    <source>
        <dbReference type="EMBL" id="OGM40831.1"/>
    </source>
</evidence>
<dbReference type="EMBL" id="LYCR01000129">
    <property type="protein sequence ID" value="OGM40831.1"/>
    <property type="molecule type" value="Genomic_DNA"/>
</dbReference>
<dbReference type="AlphaFoldDB" id="A0A1F7ZN18"/>
<dbReference type="SUPFAM" id="SSF54427">
    <property type="entry name" value="NTF2-like"/>
    <property type="match status" value="1"/>
</dbReference>
<dbReference type="InterPro" id="IPR032710">
    <property type="entry name" value="NTF2-like_dom_sf"/>
</dbReference>
<protein>
    <recommendedName>
        <fullName evidence="1">DUF4440 domain-containing protein</fullName>
    </recommendedName>
</protein>
<keyword evidence="3" id="KW-1185">Reference proteome</keyword>
<dbReference type="Proteomes" id="UP000179179">
    <property type="component" value="Unassembled WGS sequence"/>
</dbReference>